<gene>
    <name evidence="5" type="ORF">RFI_31543</name>
</gene>
<evidence type="ECO:0000256" key="1">
    <source>
        <dbReference type="ARBA" id="ARBA00022574"/>
    </source>
</evidence>
<dbReference type="Gene3D" id="3.30.40.10">
    <property type="entry name" value="Zinc/RING finger domain, C3HC4 (zinc finger)"/>
    <property type="match status" value="1"/>
</dbReference>
<feature type="repeat" description="WD" evidence="3">
    <location>
        <begin position="360"/>
        <end position="403"/>
    </location>
</feature>
<keyword evidence="1 3" id="KW-0853">WD repeat</keyword>
<dbReference type="PRINTS" id="PR00320">
    <property type="entry name" value="GPROTEINBRPT"/>
</dbReference>
<dbReference type="PROSITE" id="PS50082">
    <property type="entry name" value="WD_REPEATS_2"/>
    <property type="match status" value="5"/>
</dbReference>
<accession>X6LW59</accession>
<protein>
    <submittedName>
        <fullName evidence="5">Uncharacterized protein</fullName>
    </submittedName>
</protein>
<keyword evidence="2" id="KW-0677">Repeat</keyword>
<dbReference type="Gene3D" id="2.130.10.10">
    <property type="entry name" value="YVTN repeat-like/Quinoprotein amine dehydrogenase"/>
    <property type="match status" value="2"/>
</dbReference>
<sequence>MKQVNEKNTKDEITLHSLEDSCFNKDWVLRSCQQEYITHFICLICKQIANNPVEIVCPQHANMDESLIVGENCLKLFLKNNNNSCPIQSHDNCQYSRNNVVRRCIGDLTKSHDTTSELIQCNFQGKLKHLNSHLINECPLHLIDCWFKSFGCNHICFDYNLKNHLITNMKLHFDLVNQLFQSMKQEIELKDNQIKQMERNYKQELLKYQIDIEMIKKDFNHKEKQILSDYEKIVKELEEKNDKLTRDYEQLIQKLNIEHKEEEKEIYKPSISTVWSIDYSIFDGGQFICSGSNDNTVRVWDVKNNKQIQSFNGHSNSVYDVKFSPYHYCNNNRRYVICSSSLDKTICFWDIKDNQQLKLLNDHTQWVGGIEFSPFNGGRYLCSGSADTTIRLWDVETYKSLHVFNGHTNNVWCVDISPLQSNNDKSNSIGVIGGNGYTICSGSYDHTIRIWDIETTKQLILLNGHKNTVSGVKYGPNELGNTILSGSYDSSVRLWDIRSGEQIQMFNGRKDWICAIEYLPFVVKNMKIGCNANVICFGEDNTIRFWDIRSNKNEIYVIKGNHKEDNGIRCLKFMSLKKKSKNNEKTSNDACGANLCSGSIKGPIRVWG</sequence>
<dbReference type="PROSITE" id="PS00678">
    <property type="entry name" value="WD_REPEATS_1"/>
    <property type="match status" value="5"/>
</dbReference>
<keyword evidence="6" id="KW-1185">Reference proteome</keyword>
<dbReference type="PROSITE" id="PS50294">
    <property type="entry name" value="WD_REPEATS_REGION"/>
    <property type="match status" value="2"/>
</dbReference>
<evidence type="ECO:0000256" key="2">
    <source>
        <dbReference type="ARBA" id="ARBA00022737"/>
    </source>
</evidence>
<feature type="repeat" description="WD" evidence="3">
    <location>
        <begin position="311"/>
        <end position="359"/>
    </location>
</feature>
<name>X6LW59_RETFI</name>
<dbReference type="InterPro" id="IPR013083">
    <property type="entry name" value="Znf_RING/FYVE/PHD"/>
</dbReference>
<reference evidence="5 6" key="1">
    <citation type="journal article" date="2013" name="Curr. Biol.">
        <title>The Genome of the Foraminiferan Reticulomyxa filosa.</title>
        <authorList>
            <person name="Glockner G."/>
            <person name="Hulsmann N."/>
            <person name="Schleicher M."/>
            <person name="Noegel A.A."/>
            <person name="Eichinger L."/>
            <person name="Gallinger C."/>
            <person name="Pawlowski J."/>
            <person name="Sierra R."/>
            <person name="Euteneuer U."/>
            <person name="Pillet L."/>
            <person name="Moustafa A."/>
            <person name="Platzer M."/>
            <person name="Groth M."/>
            <person name="Szafranski K."/>
            <person name="Schliwa M."/>
        </authorList>
    </citation>
    <scope>NUCLEOTIDE SEQUENCE [LARGE SCALE GENOMIC DNA]</scope>
</reference>
<dbReference type="AlphaFoldDB" id="X6LW59"/>
<dbReference type="InterPro" id="IPR050349">
    <property type="entry name" value="WD_LIS1/nudF_dynein_reg"/>
</dbReference>
<dbReference type="InterPro" id="IPR020472">
    <property type="entry name" value="WD40_PAC1"/>
</dbReference>
<dbReference type="SUPFAM" id="SSF50978">
    <property type="entry name" value="WD40 repeat-like"/>
    <property type="match status" value="1"/>
</dbReference>
<keyword evidence="4" id="KW-0175">Coiled coil</keyword>
<dbReference type="EMBL" id="ASPP01027723">
    <property type="protein sequence ID" value="ETO05854.1"/>
    <property type="molecule type" value="Genomic_DNA"/>
</dbReference>
<dbReference type="PANTHER" id="PTHR44129">
    <property type="entry name" value="WD REPEAT-CONTAINING PROTEIN POP1"/>
    <property type="match status" value="1"/>
</dbReference>
<feature type="repeat" description="WD" evidence="3">
    <location>
        <begin position="462"/>
        <end position="505"/>
    </location>
</feature>
<dbReference type="InterPro" id="IPR001680">
    <property type="entry name" value="WD40_rpt"/>
</dbReference>
<evidence type="ECO:0000256" key="4">
    <source>
        <dbReference type="SAM" id="Coils"/>
    </source>
</evidence>
<dbReference type="SMART" id="SM00320">
    <property type="entry name" value="WD40"/>
    <property type="match status" value="7"/>
</dbReference>
<dbReference type="Pfam" id="PF00400">
    <property type="entry name" value="WD40"/>
    <property type="match status" value="5"/>
</dbReference>
<dbReference type="InterPro" id="IPR036322">
    <property type="entry name" value="WD40_repeat_dom_sf"/>
</dbReference>
<evidence type="ECO:0000313" key="6">
    <source>
        <dbReference type="Proteomes" id="UP000023152"/>
    </source>
</evidence>
<feature type="repeat" description="WD" evidence="3">
    <location>
        <begin position="285"/>
        <end position="310"/>
    </location>
</feature>
<organism evidence="5 6">
    <name type="scientific">Reticulomyxa filosa</name>
    <dbReference type="NCBI Taxonomy" id="46433"/>
    <lineage>
        <taxon>Eukaryota</taxon>
        <taxon>Sar</taxon>
        <taxon>Rhizaria</taxon>
        <taxon>Retaria</taxon>
        <taxon>Foraminifera</taxon>
        <taxon>Monothalamids</taxon>
        <taxon>Reticulomyxidae</taxon>
        <taxon>Reticulomyxa</taxon>
    </lineage>
</organism>
<evidence type="ECO:0000313" key="5">
    <source>
        <dbReference type="EMBL" id="ETO05854.1"/>
    </source>
</evidence>
<feature type="coiled-coil region" evidence="4">
    <location>
        <begin position="180"/>
        <end position="265"/>
    </location>
</feature>
<dbReference type="Proteomes" id="UP000023152">
    <property type="component" value="Unassembled WGS sequence"/>
</dbReference>
<feature type="repeat" description="WD" evidence="3">
    <location>
        <begin position="435"/>
        <end position="461"/>
    </location>
</feature>
<comment type="caution">
    <text evidence="5">The sequence shown here is derived from an EMBL/GenBank/DDBJ whole genome shotgun (WGS) entry which is preliminary data.</text>
</comment>
<evidence type="ECO:0000256" key="3">
    <source>
        <dbReference type="PROSITE-ProRule" id="PRU00221"/>
    </source>
</evidence>
<dbReference type="InterPro" id="IPR015943">
    <property type="entry name" value="WD40/YVTN_repeat-like_dom_sf"/>
</dbReference>
<dbReference type="InterPro" id="IPR019775">
    <property type="entry name" value="WD40_repeat_CS"/>
</dbReference>
<dbReference type="CDD" id="cd00200">
    <property type="entry name" value="WD40"/>
    <property type="match status" value="1"/>
</dbReference>
<proteinExistence type="predicted"/>